<keyword evidence="1" id="KW-0233">DNA recombination</keyword>
<dbReference type="KEGG" id="mig:Metig_0510"/>
<sequence length="183" mass="21578">MKDNWDMELDYEEAKKQLLKLIEQYRTKKPLYQKDKIALTYLLIGLIQLRNGCRIGEAVEGLIKIIETNEKEVKVKVEKRKDNTKRKIILPKEITNNDLETVKEVIESWKGKELRRIANNASKWFLTNLKINTHSLRYAYISHLGRQQIPAQIIASITKHKNMNMIMKYTQEKIADDVLRRIG</sequence>
<dbReference type="GeneID" id="10643347"/>
<dbReference type="GO" id="GO:0003677">
    <property type="term" value="F:DNA binding"/>
    <property type="evidence" value="ECO:0007669"/>
    <property type="project" value="InterPro"/>
</dbReference>
<evidence type="ECO:0000259" key="2">
    <source>
        <dbReference type="PROSITE" id="PS51898"/>
    </source>
</evidence>
<dbReference type="InterPro" id="IPR011010">
    <property type="entry name" value="DNA_brk_join_enz"/>
</dbReference>
<accession>F6BBY5</accession>
<dbReference type="SUPFAM" id="SSF56349">
    <property type="entry name" value="DNA breaking-rejoining enzymes"/>
    <property type="match status" value="1"/>
</dbReference>
<dbReference type="HOGENOM" id="CLU_1472098_0_0_2"/>
<dbReference type="InterPro" id="IPR002104">
    <property type="entry name" value="Integrase_catalytic"/>
</dbReference>
<evidence type="ECO:0000256" key="1">
    <source>
        <dbReference type="ARBA" id="ARBA00023172"/>
    </source>
</evidence>
<evidence type="ECO:0000313" key="3">
    <source>
        <dbReference type="EMBL" id="AEF96066.1"/>
    </source>
</evidence>
<dbReference type="PROSITE" id="PS51898">
    <property type="entry name" value="TYR_RECOMBINASE"/>
    <property type="match status" value="1"/>
</dbReference>
<reference evidence="3 4" key="1">
    <citation type="submission" date="2011-05" db="EMBL/GenBank/DDBJ databases">
        <title>Complete sequence of Methanotorris igneus Kol 5.</title>
        <authorList>
            <consortium name="US DOE Joint Genome Institute"/>
            <person name="Lucas S."/>
            <person name="Han J."/>
            <person name="Lapidus A."/>
            <person name="Cheng J.-F."/>
            <person name="Goodwin L."/>
            <person name="Pitluck S."/>
            <person name="Peters L."/>
            <person name="Mikhailova N."/>
            <person name="Chertkov O."/>
            <person name="Han C."/>
            <person name="Tapia R."/>
            <person name="Land M."/>
            <person name="Hauser L."/>
            <person name="Kyrpides N."/>
            <person name="Ivanova N."/>
            <person name="Pagani I."/>
            <person name="Sieprawska-Lupa M."/>
            <person name="Whitman W."/>
            <person name="Woyke T."/>
        </authorList>
    </citation>
    <scope>NUCLEOTIDE SEQUENCE [LARGE SCALE GENOMIC DNA]</scope>
    <source>
        <strain evidence="4">DSM 5666 / JCM 11834 / Kol 5</strain>
    </source>
</reference>
<dbReference type="OrthoDB" id="95836at2157"/>
<dbReference type="GO" id="GO:0015074">
    <property type="term" value="P:DNA integration"/>
    <property type="evidence" value="ECO:0007669"/>
    <property type="project" value="InterPro"/>
</dbReference>
<dbReference type="InterPro" id="IPR013762">
    <property type="entry name" value="Integrase-like_cat_sf"/>
</dbReference>
<feature type="domain" description="Tyr recombinase" evidence="2">
    <location>
        <begin position="1"/>
        <end position="183"/>
    </location>
</feature>
<dbReference type="RefSeq" id="WP_013798674.1">
    <property type="nucleotide sequence ID" value="NC_015562.1"/>
</dbReference>
<evidence type="ECO:0000313" key="4">
    <source>
        <dbReference type="Proteomes" id="UP000009227"/>
    </source>
</evidence>
<dbReference type="GO" id="GO:0006310">
    <property type="term" value="P:DNA recombination"/>
    <property type="evidence" value="ECO:0007669"/>
    <property type="project" value="UniProtKB-KW"/>
</dbReference>
<gene>
    <name evidence="3" type="ordered locus">Metig_0510</name>
</gene>
<name>F6BBY5_METIK</name>
<dbReference type="Gene3D" id="1.10.443.10">
    <property type="entry name" value="Intergrase catalytic core"/>
    <property type="match status" value="1"/>
</dbReference>
<protein>
    <submittedName>
        <fullName evidence="3">Integrase family protein</fullName>
    </submittedName>
</protein>
<dbReference type="STRING" id="880724.Metig_0510"/>
<dbReference type="Proteomes" id="UP000009227">
    <property type="component" value="Chromosome"/>
</dbReference>
<proteinExistence type="predicted"/>
<dbReference type="EMBL" id="CP002737">
    <property type="protein sequence ID" value="AEF96066.1"/>
    <property type="molecule type" value="Genomic_DNA"/>
</dbReference>
<dbReference type="AlphaFoldDB" id="F6BBY5"/>
<keyword evidence="4" id="KW-1185">Reference proteome</keyword>
<organism evidence="4">
    <name type="scientific">Methanotorris igneus (strain DSM 5666 / JCM 11834 / Kol 5)</name>
    <dbReference type="NCBI Taxonomy" id="880724"/>
    <lineage>
        <taxon>Archaea</taxon>
        <taxon>Methanobacteriati</taxon>
        <taxon>Methanobacteriota</taxon>
        <taxon>Methanomada group</taxon>
        <taxon>Methanococci</taxon>
        <taxon>Methanococcales</taxon>
        <taxon>Methanocaldococcaceae</taxon>
        <taxon>Methanotorris</taxon>
    </lineage>
</organism>